<protein>
    <submittedName>
        <fullName evidence="8">RNA polymerase sigma-70 factor (ECF subfamily)</fullName>
    </submittedName>
</protein>
<dbReference type="SUPFAM" id="SSF88659">
    <property type="entry name" value="Sigma3 and sigma4 domains of RNA polymerase sigma factors"/>
    <property type="match status" value="1"/>
</dbReference>
<evidence type="ECO:0000313" key="8">
    <source>
        <dbReference type="EMBL" id="TCS72183.1"/>
    </source>
</evidence>
<evidence type="ECO:0000256" key="1">
    <source>
        <dbReference type="ARBA" id="ARBA00010641"/>
    </source>
</evidence>
<dbReference type="InterPro" id="IPR013325">
    <property type="entry name" value="RNA_pol_sigma_r2"/>
</dbReference>
<keyword evidence="4" id="KW-0238">DNA-binding</keyword>
<dbReference type="InterPro" id="IPR013324">
    <property type="entry name" value="RNA_pol_sigma_r3/r4-like"/>
</dbReference>
<dbReference type="SUPFAM" id="SSF88946">
    <property type="entry name" value="Sigma2 domain of RNA polymerase sigma factors"/>
    <property type="match status" value="1"/>
</dbReference>
<dbReference type="NCBIfam" id="TIGR02943">
    <property type="entry name" value="Sig70_famx1"/>
    <property type="match status" value="1"/>
</dbReference>
<keyword evidence="9" id="KW-1185">Reference proteome</keyword>
<keyword evidence="3" id="KW-0731">Sigma factor</keyword>
<dbReference type="GO" id="GO:0016987">
    <property type="term" value="F:sigma factor activity"/>
    <property type="evidence" value="ECO:0007669"/>
    <property type="project" value="UniProtKB-KW"/>
</dbReference>
<evidence type="ECO:0000313" key="9">
    <source>
        <dbReference type="Proteomes" id="UP000295135"/>
    </source>
</evidence>
<sequence>MNRGHRLEPDLWLERYGTYLFRYALATLRDERLAEDAVQDCLLAAWQAQAGFAGQASERTWLTGILKHKIVDIVRRDSREKPLDNIEPDNPYGEFEAGFDQTGHWAQLVAEWGDPAAAFESKRFWQVLEACLSAMPRRLAQLFMLREVVGADSAKVCQELDITPTNLWTMLYRSRMSLRRCLERNWAGAEGA</sequence>
<accession>A0A4R3JVR5</accession>
<comment type="similarity">
    <text evidence="1">Belongs to the sigma-70 factor family. ECF subfamily.</text>
</comment>
<evidence type="ECO:0000256" key="3">
    <source>
        <dbReference type="ARBA" id="ARBA00023082"/>
    </source>
</evidence>
<evidence type="ECO:0000256" key="2">
    <source>
        <dbReference type="ARBA" id="ARBA00023015"/>
    </source>
</evidence>
<dbReference type="InterPro" id="IPR007627">
    <property type="entry name" value="RNA_pol_sigma70_r2"/>
</dbReference>
<dbReference type="InterPro" id="IPR039425">
    <property type="entry name" value="RNA_pol_sigma-70-like"/>
</dbReference>
<reference evidence="8 9" key="1">
    <citation type="submission" date="2019-03" db="EMBL/GenBank/DDBJ databases">
        <title>Genomic Encyclopedia of Type Strains, Phase IV (KMG-IV): sequencing the most valuable type-strain genomes for metagenomic binning, comparative biology and taxonomic classification.</title>
        <authorList>
            <person name="Goeker M."/>
        </authorList>
    </citation>
    <scope>NUCLEOTIDE SEQUENCE [LARGE SCALE GENOMIC DNA]</scope>
    <source>
        <strain evidence="8 9">DSM 103923</strain>
    </source>
</reference>
<dbReference type="AlphaFoldDB" id="A0A4R3JVR5"/>
<keyword evidence="2" id="KW-0805">Transcription regulation</keyword>
<dbReference type="InterPro" id="IPR036388">
    <property type="entry name" value="WH-like_DNA-bd_sf"/>
</dbReference>
<evidence type="ECO:0000256" key="5">
    <source>
        <dbReference type="ARBA" id="ARBA00023163"/>
    </source>
</evidence>
<comment type="caution">
    <text evidence="8">The sequence shown here is derived from an EMBL/GenBank/DDBJ whole genome shotgun (WGS) entry which is preliminary data.</text>
</comment>
<dbReference type="InterPro" id="IPR013249">
    <property type="entry name" value="RNA_pol_sigma70_r4_t2"/>
</dbReference>
<evidence type="ECO:0000256" key="4">
    <source>
        <dbReference type="ARBA" id="ARBA00023125"/>
    </source>
</evidence>
<feature type="domain" description="RNA polymerase sigma factor 70 region 4 type 2" evidence="7">
    <location>
        <begin position="127"/>
        <end position="178"/>
    </location>
</feature>
<organism evidence="8 9">
    <name type="scientific">Sulfuritortus calidifontis</name>
    <dbReference type="NCBI Taxonomy" id="1914471"/>
    <lineage>
        <taxon>Bacteria</taxon>
        <taxon>Pseudomonadati</taxon>
        <taxon>Pseudomonadota</taxon>
        <taxon>Betaproteobacteria</taxon>
        <taxon>Nitrosomonadales</taxon>
        <taxon>Thiobacillaceae</taxon>
        <taxon>Sulfuritortus</taxon>
    </lineage>
</organism>
<dbReference type="Gene3D" id="1.10.1740.10">
    <property type="match status" value="1"/>
</dbReference>
<name>A0A4R3JVR5_9PROT</name>
<dbReference type="Gene3D" id="1.10.10.10">
    <property type="entry name" value="Winged helix-like DNA-binding domain superfamily/Winged helix DNA-binding domain"/>
    <property type="match status" value="1"/>
</dbReference>
<dbReference type="Pfam" id="PF04542">
    <property type="entry name" value="Sigma70_r2"/>
    <property type="match status" value="1"/>
</dbReference>
<dbReference type="PANTHER" id="PTHR43133:SF8">
    <property type="entry name" value="RNA POLYMERASE SIGMA FACTOR HI_1459-RELATED"/>
    <property type="match status" value="1"/>
</dbReference>
<dbReference type="PANTHER" id="PTHR43133">
    <property type="entry name" value="RNA POLYMERASE ECF-TYPE SIGMA FACTO"/>
    <property type="match status" value="1"/>
</dbReference>
<dbReference type="RefSeq" id="WP_126464112.1">
    <property type="nucleotide sequence ID" value="NZ_SLZY01000006.1"/>
</dbReference>
<dbReference type="GO" id="GO:0003677">
    <property type="term" value="F:DNA binding"/>
    <property type="evidence" value="ECO:0007669"/>
    <property type="project" value="UniProtKB-KW"/>
</dbReference>
<dbReference type="EMBL" id="SLZY01000006">
    <property type="protein sequence ID" value="TCS72183.1"/>
    <property type="molecule type" value="Genomic_DNA"/>
</dbReference>
<keyword evidence="5" id="KW-0804">Transcription</keyword>
<dbReference type="InterPro" id="IPR014289">
    <property type="entry name" value="RNA_pol_sigma-24-rel"/>
</dbReference>
<gene>
    <name evidence="8" type="ORF">EDC61_10698</name>
</gene>
<dbReference type="NCBIfam" id="TIGR02937">
    <property type="entry name" value="sigma70-ECF"/>
    <property type="match status" value="1"/>
</dbReference>
<dbReference type="Pfam" id="PF08281">
    <property type="entry name" value="Sigma70_r4_2"/>
    <property type="match status" value="1"/>
</dbReference>
<feature type="domain" description="RNA polymerase sigma-70 region 2" evidence="6">
    <location>
        <begin position="14"/>
        <end position="79"/>
    </location>
</feature>
<proteinExistence type="inferred from homology"/>
<dbReference type="InterPro" id="IPR014284">
    <property type="entry name" value="RNA_pol_sigma-70_dom"/>
</dbReference>
<evidence type="ECO:0000259" key="7">
    <source>
        <dbReference type="Pfam" id="PF08281"/>
    </source>
</evidence>
<evidence type="ECO:0000259" key="6">
    <source>
        <dbReference type="Pfam" id="PF04542"/>
    </source>
</evidence>
<dbReference type="Proteomes" id="UP000295135">
    <property type="component" value="Unassembled WGS sequence"/>
</dbReference>
<dbReference type="OrthoDB" id="9782108at2"/>
<dbReference type="GO" id="GO:0006352">
    <property type="term" value="P:DNA-templated transcription initiation"/>
    <property type="evidence" value="ECO:0007669"/>
    <property type="project" value="InterPro"/>
</dbReference>